<dbReference type="FunFam" id="3.40.50.720:FF:000084">
    <property type="entry name" value="Short-chain dehydrogenase reductase"/>
    <property type="match status" value="1"/>
</dbReference>
<gene>
    <name evidence="3" type="ORF">A6A20_10755</name>
</gene>
<dbReference type="PRINTS" id="PR00081">
    <property type="entry name" value="GDHRDH"/>
</dbReference>
<dbReference type="SUPFAM" id="SSF51735">
    <property type="entry name" value="NAD(P)-binding Rossmann-fold domains"/>
    <property type="match status" value="1"/>
</dbReference>
<dbReference type="InterPro" id="IPR002347">
    <property type="entry name" value="SDR_fam"/>
</dbReference>
<accession>A0A9X4PDC9</accession>
<evidence type="ECO:0000256" key="2">
    <source>
        <dbReference type="ARBA" id="ARBA00023002"/>
    </source>
</evidence>
<comment type="caution">
    <text evidence="3">The sequence shown here is derived from an EMBL/GenBank/DDBJ whole genome shotgun (WGS) entry which is preliminary data.</text>
</comment>
<dbReference type="GO" id="GO:0016491">
    <property type="term" value="F:oxidoreductase activity"/>
    <property type="evidence" value="ECO:0007669"/>
    <property type="project" value="UniProtKB-KW"/>
</dbReference>
<sequence>MFTDLKEKKVIVTGSTKGIGLAVVKLFAKLGAKVAMTARHKPDNLDQLLQEIEGQVKFYCFDASQEQQCQTFINEFVQEFGGIDILINNVGGLVGRKQLYDIEQNFMDKVFDLNVASVQYMTKHCLPYLILSAQQPNWTASVISVGSFAAYMGGGPGASLYAAAKGWLHTINKSWAIAHAKEGIRFNLVSPGTVDTDFHADKDQNTREMINKTIPLGRFGKPAEMAPAFAFLASHSTSGYITGQIINVNGGQYMP</sequence>
<dbReference type="PANTHER" id="PTHR24321:SF8">
    <property type="entry name" value="ESTRADIOL 17-BETA-DEHYDROGENASE 8-RELATED"/>
    <property type="match status" value="1"/>
</dbReference>
<proteinExistence type="inferred from homology"/>
<organism evidence="3 4">
    <name type="scientific">Volucribacter amazonae</name>
    <dbReference type="NCBI Taxonomy" id="256731"/>
    <lineage>
        <taxon>Bacteria</taxon>
        <taxon>Pseudomonadati</taxon>
        <taxon>Pseudomonadota</taxon>
        <taxon>Gammaproteobacteria</taxon>
        <taxon>Pasteurellales</taxon>
        <taxon>Pasteurellaceae</taxon>
        <taxon>Volucribacter</taxon>
    </lineage>
</organism>
<dbReference type="InterPro" id="IPR036291">
    <property type="entry name" value="NAD(P)-bd_dom_sf"/>
</dbReference>
<dbReference type="PANTHER" id="PTHR24321">
    <property type="entry name" value="DEHYDROGENASES, SHORT CHAIN"/>
    <property type="match status" value="1"/>
</dbReference>
<name>A0A9X4PDC9_9PAST</name>
<evidence type="ECO:0000313" key="4">
    <source>
        <dbReference type="Proteomes" id="UP001155500"/>
    </source>
</evidence>
<dbReference type="RefSeq" id="WP_279573448.1">
    <property type="nucleotide sequence ID" value="NZ_LWID01000001.1"/>
</dbReference>
<protein>
    <submittedName>
        <fullName evidence="3">3-ketoacyl-ACP synthase</fullName>
    </submittedName>
</protein>
<dbReference type="Proteomes" id="UP001155500">
    <property type="component" value="Unassembled WGS sequence"/>
</dbReference>
<keyword evidence="2" id="KW-0560">Oxidoreductase</keyword>
<dbReference type="Pfam" id="PF13561">
    <property type="entry name" value="adh_short_C2"/>
    <property type="match status" value="1"/>
</dbReference>
<dbReference type="CDD" id="cd05233">
    <property type="entry name" value="SDR_c"/>
    <property type="match status" value="1"/>
</dbReference>
<reference evidence="3" key="1">
    <citation type="submission" date="2016-03" db="EMBL/GenBank/DDBJ databases">
        <title>Co-evolution between Pasteurellaceae and their hosts.</title>
        <authorList>
            <person name="Hansen M.J."/>
            <person name="Bojesen A.M."/>
            <person name="Planet P."/>
        </authorList>
    </citation>
    <scope>NUCLEOTIDE SEQUENCE</scope>
    <source>
        <strain evidence="3">146/S8/89</strain>
    </source>
</reference>
<comment type="similarity">
    <text evidence="1">Belongs to the short-chain dehydrogenases/reductases (SDR) family.</text>
</comment>
<dbReference type="Gene3D" id="3.40.50.720">
    <property type="entry name" value="NAD(P)-binding Rossmann-like Domain"/>
    <property type="match status" value="1"/>
</dbReference>
<dbReference type="AlphaFoldDB" id="A0A9X4PDC9"/>
<evidence type="ECO:0000256" key="1">
    <source>
        <dbReference type="ARBA" id="ARBA00006484"/>
    </source>
</evidence>
<dbReference type="EMBL" id="LWID01000001">
    <property type="protein sequence ID" value="MDG6896087.1"/>
    <property type="molecule type" value="Genomic_DNA"/>
</dbReference>
<evidence type="ECO:0000313" key="3">
    <source>
        <dbReference type="EMBL" id="MDG6896087.1"/>
    </source>
</evidence>
<keyword evidence="4" id="KW-1185">Reference proteome</keyword>